<organism evidence="1 2">
    <name type="scientific">Aurantiacibacter flavus</name>
    <dbReference type="NCBI Taxonomy" id="3145232"/>
    <lineage>
        <taxon>Bacteria</taxon>
        <taxon>Pseudomonadati</taxon>
        <taxon>Pseudomonadota</taxon>
        <taxon>Alphaproteobacteria</taxon>
        <taxon>Sphingomonadales</taxon>
        <taxon>Erythrobacteraceae</taxon>
        <taxon>Aurantiacibacter</taxon>
    </lineage>
</organism>
<keyword evidence="1" id="KW-0808">Transferase</keyword>
<dbReference type="InterPro" id="IPR029063">
    <property type="entry name" value="SAM-dependent_MTases_sf"/>
</dbReference>
<reference evidence="1 2" key="1">
    <citation type="submission" date="2024-05" db="EMBL/GenBank/DDBJ databases">
        <authorList>
            <person name="Park S."/>
        </authorList>
    </citation>
    <scope>NUCLEOTIDE SEQUENCE [LARGE SCALE GENOMIC DNA]</scope>
    <source>
        <strain evidence="1 2">DGU5</strain>
    </source>
</reference>
<dbReference type="EC" id="2.1.-.-" evidence="1"/>
<comment type="caution">
    <text evidence="1">The sequence shown here is derived from an EMBL/GenBank/DDBJ whole genome shotgun (WGS) entry which is preliminary data.</text>
</comment>
<name>A0ABV0CSY9_9SPHN</name>
<dbReference type="SUPFAM" id="SSF53335">
    <property type="entry name" value="S-adenosyl-L-methionine-dependent methyltransferases"/>
    <property type="match status" value="1"/>
</dbReference>
<dbReference type="GO" id="GO:0032259">
    <property type="term" value="P:methylation"/>
    <property type="evidence" value="ECO:0007669"/>
    <property type="project" value="UniProtKB-KW"/>
</dbReference>
<dbReference type="RefSeq" id="WP_346783447.1">
    <property type="nucleotide sequence ID" value="NZ_JBDLBR010000001.1"/>
</dbReference>
<dbReference type="CDD" id="cd02440">
    <property type="entry name" value="AdoMet_MTases"/>
    <property type="match status" value="1"/>
</dbReference>
<evidence type="ECO:0000313" key="1">
    <source>
        <dbReference type="EMBL" id="MEN7535992.1"/>
    </source>
</evidence>
<dbReference type="GO" id="GO:0008168">
    <property type="term" value="F:methyltransferase activity"/>
    <property type="evidence" value="ECO:0007669"/>
    <property type="project" value="UniProtKB-KW"/>
</dbReference>
<keyword evidence="2" id="KW-1185">Reference proteome</keyword>
<evidence type="ECO:0000313" key="2">
    <source>
        <dbReference type="Proteomes" id="UP001484535"/>
    </source>
</evidence>
<protein>
    <submittedName>
        <fullName evidence="1">Class I SAM-dependent methyltransferase</fullName>
        <ecNumber evidence="1">2.1.-.-</ecNumber>
    </submittedName>
</protein>
<gene>
    <name evidence="1" type="ORF">ABDJ38_02245</name>
</gene>
<dbReference type="Pfam" id="PF13489">
    <property type="entry name" value="Methyltransf_23"/>
    <property type="match status" value="1"/>
</dbReference>
<dbReference type="EMBL" id="JBDLBR010000001">
    <property type="protein sequence ID" value="MEN7535992.1"/>
    <property type="molecule type" value="Genomic_DNA"/>
</dbReference>
<sequence>MSARAAIDPATQAFYQTRAREWSEAFPYDYSRFLDSFLPRLAPGALVLELGCGDGRDGARMEALGFRVDATDGTPAMAALAEEKLGRPARVMQFGELEAVGEYDAVYAHASLHHQPIVGLGDALARIEQALKPGGLFFANYKLGDGEHRDALGRLYNFPPRDELMALYEGHDWQLIDVSDYEDSGMDKVMRPWIALTVQRNGQ</sequence>
<dbReference type="Gene3D" id="3.40.50.150">
    <property type="entry name" value="Vaccinia Virus protein VP39"/>
    <property type="match status" value="1"/>
</dbReference>
<keyword evidence="1" id="KW-0489">Methyltransferase</keyword>
<dbReference type="Proteomes" id="UP001484535">
    <property type="component" value="Unassembled WGS sequence"/>
</dbReference>
<dbReference type="PANTHER" id="PTHR43861:SF1">
    <property type="entry name" value="TRANS-ACONITATE 2-METHYLTRANSFERASE"/>
    <property type="match status" value="1"/>
</dbReference>
<dbReference type="PANTHER" id="PTHR43861">
    <property type="entry name" value="TRANS-ACONITATE 2-METHYLTRANSFERASE-RELATED"/>
    <property type="match status" value="1"/>
</dbReference>
<accession>A0ABV0CSY9</accession>
<proteinExistence type="predicted"/>